<proteinExistence type="predicted"/>
<comment type="catalytic activity">
    <reaction evidence="1">
        <text>Hydrolysis of terminal non-reducing alpha-L-rhamnose residues in alpha-L-rhamnosides.</text>
        <dbReference type="EC" id="3.2.1.40"/>
    </reaction>
</comment>
<protein>
    <recommendedName>
        <fullName evidence="2">alpha-L-rhamnosidase</fullName>
        <ecNumber evidence="2">3.2.1.40</ecNumber>
    </recommendedName>
</protein>
<dbReference type="InterPro" id="IPR013737">
    <property type="entry name" value="Bac_rhamnosid_N"/>
</dbReference>
<evidence type="ECO:0000256" key="2">
    <source>
        <dbReference type="ARBA" id="ARBA00012652"/>
    </source>
</evidence>
<dbReference type="PANTHER" id="PTHR33307:SF6">
    <property type="entry name" value="ALPHA-RHAMNOSIDASE (EUROFUNG)-RELATED"/>
    <property type="match status" value="1"/>
</dbReference>
<evidence type="ECO:0000259" key="6">
    <source>
        <dbReference type="Pfam" id="PF17389"/>
    </source>
</evidence>
<evidence type="ECO:0000313" key="9">
    <source>
        <dbReference type="Proteomes" id="UP000012429"/>
    </source>
</evidence>
<feature type="domain" description="Bacterial alpha-L-rhamnosidase N-terminal" evidence="5">
    <location>
        <begin position="102"/>
        <end position="229"/>
    </location>
</feature>
<accession>N6U0A6</accession>
<evidence type="ECO:0000256" key="3">
    <source>
        <dbReference type="ARBA" id="ARBA00022801"/>
    </source>
</evidence>
<dbReference type="EC" id="3.2.1.40" evidence="2"/>
<dbReference type="InterPro" id="IPR008928">
    <property type="entry name" value="6-hairpin_glycosidase_sf"/>
</dbReference>
<evidence type="ECO:0000259" key="4">
    <source>
        <dbReference type="Pfam" id="PF05592"/>
    </source>
</evidence>
<dbReference type="Pfam" id="PF05592">
    <property type="entry name" value="Bac_rhamnosid"/>
    <property type="match status" value="1"/>
</dbReference>
<dbReference type="Pfam" id="PF17389">
    <property type="entry name" value="Bac_rhamnosid6H"/>
    <property type="match status" value="1"/>
</dbReference>
<dbReference type="InterPro" id="IPR035396">
    <property type="entry name" value="Bac_rhamnosid6H"/>
</dbReference>
<keyword evidence="9" id="KW-1185">Reference proteome</keyword>
<sequence length="834" mass="92688">MSGHLPLHHKSHIGDSISNGARKMNLVAKGLRMYNIARAMLYIRRRRTVVDQYVHRKTGEEPPISSAWEAQMIRPLSDKGVGTPGSFVGRRFQIAELSGLETLRISALGLYRAFINGRRVGDDQLTPGWTAYDRRLSYQVYDVADLLVEGENAIEVWLADGWLRSPLMWTGFGKENVWGDHIGAIAELRDRPGGGLIVATDEAWRSGEIPVRKSGIYFGEVYDARVVLEMTHGVAALPFDHSTLVAHECGPVRELDALVPVKSWEDAEGRTIFDFGQNVGGYVALTLKGEKGSSIIVEHAEILDQQGQFYNVNYRSAEAKLEYILAGDSEERYRPLFTFQGFRYARVTINGSAELAAIVSVPITSVPEPRATFTSSNPLVNRLVENTIWSQRANFIEVPTDCPQRDERLGWTGDAQVFAATACYLADSSGILTKFVRDMMVDQGEDGSIAHVSPNPLRLKPSPEFNNWAGSTGWGDAISVIPWAVYLHYGDTAILEEAFAAMTRWNDFVWSISNGPIVRPPAKWDGRGFTFGDWLQPQNDWLKAVPTMGDDAAATIYLYISCIQILEIARHIGKSAAVEKFDQRAMAVRAAFQQEFITPTGRLLYDDQSSYALAFLHDLIPEEHDEAAKRYFKATIDRSHGRIGTGFIGTPALLPALVKIGEPDLAARVFLQEEVPGWLAQVKRGATTIWERWDGIKADGSIFEPAMNSYNHYAYGAVCQWLFEAVAGFRPDADAPGFRHIIFEPTIIPSLSPVTASHDARIGRIEAAWTVTGDVVEYVVTVPERSEGSLLLAEEYRDIVVDGARLEPQSEGKARCRLAPGTHRITFRNSRNSH</sequence>
<dbReference type="PANTHER" id="PTHR33307">
    <property type="entry name" value="ALPHA-RHAMNOSIDASE (EUROFUNG)"/>
    <property type="match status" value="1"/>
</dbReference>
<dbReference type="PATRIC" id="fig|363754.4.peg.6752"/>
<evidence type="ECO:0000313" key="8">
    <source>
        <dbReference type="EMBL" id="ENN83838.1"/>
    </source>
</evidence>
<feature type="domain" description="Alpha-L-rhamnosidase concanavalin-like" evidence="4">
    <location>
        <begin position="268"/>
        <end position="353"/>
    </location>
</feature>
<dbReference type="Gene3D" id="2.60.120.260">
    <property type="entry name" value="Galactose-binding domain-like"/>
    <property type="match status" value="2"/>
</dbReference>
<dbReference type="EMBL" id="AQHN01000095">
    <property type="protein sequence ID" value="ENN83838.1"/>
    <property type="molecule type" value="Genomic_DNA"/>
</dbReference>
<dbReference type="Proteomes" id="UP000012429">
    <property type="component" value="Unassembled WGS sequence"/>
</dbReference>
<evidence type="ECO:0000259" key="5">
    <source>
        <dbReference type="Pfam" id="PF08531"/>
    </source>
</evidence>
<geneLocation type="plasmid" evidence="8">
    <name>pPRF81a</name>
</geneLocation>
<dbReference type="Gene3D" id="1.50.10.10">
    <property type="match status" value="1"/>
</dbReference>
<feature type="domain" description="Alpha-L-rhamnosidase six-hairpin glycosidase" evidence="6">
    <location>
        <begin position="371"/>
        <end position="726"/>
    </location>
</feature>
<evidence type="ECO:0000259" key="7">
    <source>
        <dbReference type="Pfam" id="PF17390"/>
    </source>
</evidence>
<dbReference type="InterPro" id="IPR008902">
    <property type="entry name" value="Rhamnosid_concanavalin"/>
</dbReference>
<comment type="caution">
    <text evidence="8">The sequence shown here is derived from an EMBL/GenBank/DDBJ whole genome shotgun (WGS) entry which is preliminary data.</text>
</comment>
<dbReference type="InterPro" id="IPR035398">
    <property type="entry name" value="Bac_rhamnosid_C"/>
</dbReference>
<dbReference type="Pfam" id="PF08531">
    <property type="entry name" value="Bac_rhamnosid_N"/>
    <property type="match status" value="1"/>
</dbReference>
<dbReference type="Gene3D" id="2.60.420.10">
    <property type="entry name" value="Maltose phosphorylase, domain 3"/>
    <property type="match status" value="1"/>
</dbReference>
<reference evidence="8 9" key="1">
    <citation type="journal article" date="2012" name="BMC Genomics">
        <title>Genomic basis of broad host range and environmental adaptability of Rhizobium tropici CIAT 899 and Rhizobium sp. PRF 81 which are used in inoculants for common bean (Phaseolus vulgaris L.).</title>
        <authorList>
            <person name="Ormeno-Orrillo E."/>
            <person name="Menna P."/>
            <person name="Almeida L.G."/>
            <person name="Ollero F.J."/>
            <person name="Nicolas M.F."/>
            <person name="Pains Rodrigues E."/>
            <person name="Shigueyoshi Nakatani A."/>
            <person name="Silva Batista J.S."/>
            <person name="Oliveira Chueire L.M."/>
            <person name="Souza R.C."/>
            <person name="Ribeiro Vasconcelos A.T."/>
            <person name="Megias M."/>
            <person name="Hungria M."/>
            <person name="Martinez-Romero E."/>
        </authorList>
    </citation>
    <scope>NUCLEOTIDE SEQUENCE [LARGE SCALE GENOMIC DNA]</scope>
    <source>
        <strain evidence="8 9">PRF 81</strain>
        <plasmid evidence="8">pPRF81a</plasmid>
    </source>
</reference>
<dbReference type="GO" id="GO:0005975">
    <property type="term" value="P:carbohydrate metabolic process"/>
    <property type="evidence" value="ECO:0007669"/>
    <property type="project" value="InterPro"/>
</dbReference>
<name>N6U0A6_9HYPH</name>
<evidence type="ECO:0000256" key="1">
    <source>
        <dbReference type="ARBA" id="ARBA00001445"/>
    </source>
</evidence>
<dbReference type="InterPro" id="IPR012341">
    <property type="entry name" value="6hp_glycosidase-like_sf"/>
</dbReference>
<organism evidence="8 9">
    <name type="scientific">Rhizobium freirei PRF 81</name>
    <dbReference type="NCBI Taxonomy" id="363754"/>
    <lineage>
        <taxon>Bacteria</taxon>
        <taxon>Pseudomonadati</taxon>
        <taxon>Pseudomonadota</taxon>
        <taxon>Alphaproteobacteria</taxon>
        <taxon>Hyphomicrobiales</taxon>
        <taxon>Rhizobiaceae</taxon>
        <taxon>Rhizobium/Agrobacterium group</taxon>
        <taxon>Rhizobium</taxon>
    </lineage>
</organism>
<dbReference type="InterPro" id="IPR016007">
    <property type="entry name" value="Alpha_rhamnosid"/>
</dbReference>
<keyword evidence="3" id="KW-0378">Hydrolase</keyword>
<dbReference type="Pfam" id="PF17390">
    <property type="entry name" value="Bac_rhamnosid_C"/>
    <property type="match status" value="1"/>
</dbReference>
<gene>
    <name evidence="8" type="ORF">RHSP_41427</name>
</gene>
<dbReference type="SUPFAM" id="SSF48208">
    <property type="entry name" value="Six-hairpin glycosidases"/>
    <property type="match status" value="1"/>
</dbReference>
<keyword evidence="8" id="KW-0614">Plasmid</keyword>
<feature type="domain" description="Alpha-L-rhamnosidase C-terminal" evidence="7">
    <location>
        <begin position="734"/>
        <end position="802"/>
    </location>
</feature>
<dbReference type="AlphaFoldDB" id="N6U0A6"/>
<dbReference type="GO" id="GO:0030596">
    <property type="term" value="F:alpha-L-rhamnosidase activity"/>
    <property type="evidence" value="ECO:0007669"/>
    <property type="project" value="UniProtKB-EC"/>
</dbReference>